<dbReference type="PANTHER" id="PTHR30614:SF1">
    <property type="entry name" value="GLUTAMATE_ASPARTATE IMPORT PERMEASE PROTEIN GLTK"/>
    <property type="match status" value="1"/>
</dbReference>
<feature type="transmembrane region" description="Helical" evidence="8">
    <location>
        <begin position="20"/>
        <end position="47"/>
    </location>
</feature>
<feature type="transmembrane region" description="Helical" evidence="8">
    <location>
        <begin position="197"/>
        <end position="219"/>
    </location>
</feature>
<evidence type="ECO:0000313" key="10">
    <source>
        <dbReference type="EMBL" id="MFC0591828.1"/>
    </source>
</evidence>
<dbReference type="InterPro" id="IPR010065">
    <property type="entry name" value="AA_ABC_transptr_permease_3TM"/>
</dbReference>
<feature type="domain" description="ABC transmembrane type-1" evidence="9">
    <location>
        <begin position="20"/>
        <end position="216"/>
    </location>
</feature>
<dbReference type="PROSITE" id="PS50928">
    <property type="entry name" value="ABC_TM1"/>
    <property type="match status" value="1"/>
</dbReference>
<keyword evidence="11" id="KW-1185">Reference proteome</keyword>
<evidence type="ECO:0000256" key="4">
    <source>
        <dbReference type="ARBA" id="ARBA00022475"/>
    </source>
</evidence>
<comment type="similarity">
    <text evidence="2">Belongs to the binding-protein-dependent transport system permease family. HisMQ subfamily.</text>
</comment>
<evidence type="ECO:0000256" key="6">
    <source>
        <dbReference type="ARBA" id="ARBA00022989"/>
    </source>
</evidence>
<accession>A0ABV6PPP4</accession>
<gene>
    <name evidence="10" type="ORF">ACFFGG_04590</name>
</gene>
<dbReference type="InterPro" id="IPR035906">
    <property type="entry name" value="MetI-like_sf"/>
</dbReference>
<protein>
    <submittedName>
        <fullName evidence="10">ABC transporter permease subunit</fullName>
    </submittedName>
</protein>
<dbReference type="Pfam" id="PF00528">
    <property type="entry name" value="BPD_transp_1"/>
    <property type="match status" value="1"/>
</dbReference>
<evidence type="ECO:0000256" key="2">
    <source>
        <dbReference type="ARBA" id="ARBA00010072"/>
    </source>
</evidence>
<feature type="transmembrane region" description="Helical" evidence="8">
    <location>
        <begin position="59"/>
        <end position="83"/>
    </location>
</feature>
<evidence type="ECO:0000256" key="7">
    <source>
        <dbReference type="ARBA" id="ARBA00023136"/>
    </source>
</evidence>
<evidence type="ECO:0000259" key="9">
    <source>
        <dbReference type="PROSITE" id="PS50928"/>
    </source>
</evidence>
<keyword evidence="4" id="KW-1003">Cell membrane</keyword>
<dbReference type="CDD" id="cd06261">
    <property type="entry name" value="TM_PBP2"/>
    <property type="match status" value="1"/>
</dbReference>
<name>A0ABV6PPP4_9BURK</name>
<evidence type="ECO:0000256" key="5">
    <source>
        <dbReference type="ARBA" id="ARBA00022692"/>
    </source>
</evidence>
<dbReference type="PANTHER" id="PTHR30614">
    <property type="entry name" value="MEMBRANE COMPONENT OF AMINO ACID ABC TRANSPORTER"/>
    <property type="match status" value="1"/>
</dbReference>
<dbReference type="SUPFAM" id="SSF161098">
    <property type="entry name" value="MetI-like"/>
    <property type="match status" value="1"/>
</dbReference>
<evidence type="ECO:0000256" key="1">
    <source>
        <dbReference type="ARBA" id="ARBA00004429"/>
    </source>
</evidence>
<organism evidence="10 11">
    <name type="scientific">Ottowia pentelensis</name>
    <dbReference type="NCBI Taxonomy" id="511108"/>
    <lineage>
        <taxon>Bacteria</taxon>
        <taxon>Pseudomonadati</taxon>
        <taxon>Pseudomonadota</taxon>
        <taxon>Betaproteobacteria</taxon>
        <taxon>Burkholderiales</taxon>
        <taxon>Comamonadaceae</taxon>
        <taxon>Ottowia</taxon>
    </lineage>
</organism>
<dbReference type="RefSeq" id="WP_377480351.1">
    <property type="nucleotide sequence ID" value="NZ_JBHLTN010000007.1"/>
</dbReference>
<dbReference type="NCBIfam" id="TIGR01726">
    <property type="entry name" value="HEQRo_perm_3TM"/>
    <property type="match status" value="1"/>
</dbReference>
<sequence>MLQFDFASLWDARAILAEGAWITLKVTLVAIACGIALGTLLAVCAVVRVRALNAFARAYVTLFRSIPLVMLLLWFFLIVPQLLKSIFDLSPSVDIRLVSAMVAFSMLEAAFFAEIIRAGILGLPVGQFQAARSLGMTTLQAFRHIILPQAFRAMLPIILTQCIVIFQDTSLVYVIALGDFFSNAVRIGERDGTVVQMLLFAGLVYWVICVTLSGMVKLVQLRLRQA</sequence>
<dbReference type="Gene3D" id="1.10.3720.10">
    <property type="entry name" value="MetI-like"/>
    <property type="match status" value="1"/>
</dbReference>
<reference evidence="10 11" key="1">
    <citation type="submission" date="2024-09" db="EMBL/GenBank/DDBJ databases">
        <authorList>
            <person name="Sun Q."/>
            <person name="Mori K."/>
        </authorList>
    </citation>
    <scope>NUCLEOTIDE SEQUENCE [LARGE SCALE GENOMIC DNA]</scope>
    <source>
        <strain evidence="10 11">NCAIM B.02336</strain>
    </source>
</reference>
<feature type="transmembrane region" description="Helical" evidence="8">
    <location>
        <begin position="153"/>
        <end position="177"/>
    </location>
</feature>
<keyword evidence="3 8" id="KW-0813">Transport</keyword>
<dbReference type="EMBL" id="JBHLTN010000007">
    <property type="protein sequence ID" value="MFC0591828.1"/>
    <property type="molecule type" value="Genomic_DNA"/>
</dbReference>
<keyword evidence="5 8" id="KW-0812">Transmembrane</keyword>
<feature type="transmembrane region" description="Helical" evidence="8">
    <location>
        <begin position="95"/>
        <end position="113"/>
    </location>
</feature>
<evidence type="ECO:0000256" key="8">
    <source>
        <dbReference type="RuleBase" id="RU363032"/>
    </source>
</evidence>
<proteinExistence type="inferred from homology"/>
<evidence type="ECO:0000256" key="3">
    <source>
        <dbReference type="ARBA" id="ARBA00022448"/>
    </source>
</evidence>
<comment type="caution">
    <text evidence="10">The sequence shown here is derived from an EMBL/GenBank/DDBJ whole genome shotgun (WGS) entry which is preliminary data.</text>
</comment>
<keyword evidence="6 8" id="KW-1133">Transmembrane helix</keyword>
<evidence type="ECO:0000313" key="11">
    <source>
        <dbReference type="Proteomes" id="UP001589834"/>
    </source>
</evidence>
<comment type="subcellular location">
    <subcellularLocation>
        <location evidence="1">Cell inner membrane</location>
        <topology evidence="1">Multi-pass membrane protein</topology>
    </subcellularLocation>
    <subcellularLocation>
        <location evidence="8">Cell membrane</location>
        <topology evidence="8">Multi-pass membrane protein</topology>
    </subcellularLocation>
</comment>
<keyword evidence="7 8" id="KW-0472">Membrane</keyword>
<dbReference type="InterPro" id="IPR000515">
    <property type="entry name" value="MetI-like"/>
</dbReference>
<dbReference type="Proteomes" id="UP001589834">
    <property type="component" value="Unassembled WGS sequence"/>
</dbReference>
<dbReference type="InterPro" id="IPR043429">
    <property type="entry name" value="ArtM/GltK/GlnP/TcyL/YhdX-like"/>
</dbReference>